<dbReference type="Pfam" id="PF04268">
    <property type="entry name" value="SoxG"/>
    <property type="match status" value="1"/>
</dbReference>
<dbReference type="InterPro" id="IPR027266">
    <property type="entry name" value="TrmE/GcvT-like"/>
</dbReference>
<dbReference type="RefSeq" id="WP_263952851.1">
    <property type="nucleotide sequence ID" value="NZ_JAOYFC010000001.1"/>
</dbReference>
<dbReference type="SUPFAM" id="SSF103025">
    <property type="entry name" value="Folate-binding domain"/>
    <property type="match status" value="1"/>
</dbReference>
<protein>
    <submittedName>
        <fullName evidence="1">Sarcosine oxidase subunit gamma</fullName>
    </submittedName>
</protein>
<dbReference type="Gene3D" id="3.30.70.1520">
    <property type="entry name" value="Heterotetrameric sarcosine oxidase"/>
    <property type="match status" value="1"/>
</dbReference>
<dbReference type="Proteomes" id="UP001208041">
    <property type="component" value="Unassembled WGS sequence"/>
</dbReference>
<name>A0AAE3J2G3_9RHOB</name>
<dbReference type="Gene3D" id="3.30.1360.120">
    <property type="entry name" value="Probable tRNA modification gtpase trme, domain 1"/>
    <property type="match status" value="1"/>
</dbReference>
<keyword evidence="2" id="KW-1185">Reference proteome</keyword>
<accession>A0AAE3J2G3</accession>
<evidence type="ECO:0000313" key="1">
    <source>
        <dbReference type="EMBL" id="MCV6824027.1"/>
    </source>
</evidence>
<organism evidence="1 2">
    <name type="scientific">Halocynthiibacter halioticoli</name>
    <dbReference type="NCBI Taxonomy" id="2986804"/>
    <lineage>
        <taxon>Bacteria</taxon>
        <taxon>Pseudomonadati</taxon>
        <taxon>Pseudomonadota</taxon>
        <taxon>Alphaproteobacteria</taxon>
        <taxon>Rhodobacterales</taxon>
        <taxon>Paracoccaceae</taxon>
        <taxon>Halocynthiibacter</taxon>
    </lineage>
</organism>
<reference evidence="1" key="1">
    <citation type="submission" date="2022-10" db="EMBL/GenBank/DDBJ databases">
        <authorList>
            <person name="Yue Y."/>
        </authorList>
    </citation>
    <scope>NUCLEOTIDE SEQUENCE</scope>
    <source>
        <strain evidence="1">Z654</strain>
    </source>
</reference>
<gene>
    <name evidence="1" type="ORF">OH136_05605</name>
</gene>
<proteinExistence type="predicted"/>
<dbReference type="AlphaFoldDB" id="A0AAE3J2G3"/>
<sequence>MSEVMLTPADATVTKVEEQGMITLRGDLGRKKLRAAVKALTKIDVPDTRCITTKAQASVAWMSPDELLILVPKARIKEAVSALSTALAGDHALVADVSDARAVFTVAGPDARDTLAKLCPVDLAPDRFSKGEMRRTRMAQVPAAFWLSDESAEEFTVVVFRSVGQYAYDLLQNAANSPAVGFHNAAE</sequence>
<dbReference type="InterPro" id="IPR007375">
    <property type="entry name" value="SoxG"/>
</dbReference>
<comment type="caution">
    <text evidence="1">The sequence shown here is derived from an EMBL/GenBank/DDBJ whole genome shotgun (WGS) entry which is preliminary data.</text>
</comment>
<dbReference type="EMBL" id="JAOYFC010000001">
    <property type="protein sequence ID" value="MCV6824027.1"/>
    <property type="molecule type" value="Genomic_DNA"/>
</dbReference>
<evidence type="ECO:0000313" key="2">
    <source>
        <dbReference type="Proteomes" id="UP001208041"/>
    </source>
</evidence>